<name>A0A1S3YDX0_TOBAC</name>
<dbReference type="AlphaFoldDB" id="A0A1S3YDX0"/>
<sequence>MAALDPTPSRPNVTIQTLRLLRPPPRVAAPFLSSSELLLRYCFAMSSTYCSISVPVASACNVHGCSSWSSTNSCFCFASCCLTSSSSSLSIAMAKPSPSCCLTFIFFVVRFKLALLLHLPHTNDLRYCFVCARTTERAPAASVSCRLPLLF</sequence>
<protein>
    <submittedName>
        <fullName evidence="1">Uncharacterized protein</fullName>
    </submittedName>
</protein>
<proteinExistence type="predicted"/>
<accession>A0A1S3YDX0</accession>
<organism evidence="1">
    <name type="scientific">Nicotiana tabacum</name>
    <name type="common">Common tobacco</name>
    <dbReference type="NCBI Taxonomy" id="4097"/>
    <lineage>
        <taxon>Eukaryota</taxon>
        <taxon>Viridiplantae</taxon>
        <taxon>Streptophyta</taxon>
        <taxon>Embryophyta</taxon>
        <taxon>Tracheophyta</taxon>
        <taxon>Spermatophyta</taxon>
        <taxon>Magnoliopsida</taxon>
        <taxon>eudicotyledons</taxon>
        <taxon>Gunneridae</taxon>
        <taxon>Pentapetalae</taxon>
        <taxon>asterids</taxon>
        <taxon>lamiids</taxon>
        <taxon>Solanales</taxon>
        <taxon>Solanaceae</taxon>
        <taxon>Nicotianoideae</taxon>
        <taxon>Nicotianeae</taxon>
        <taxon>Nicotiana</taxon>
    </lineage>
</organism>
<dbReference type="PaxDb" id="4097-A0A1S3YDX0"/>
<gene>
    <name evidence="1" type="primary">LOC107775234</name>
</gene>
<reference evidence="1" key="1">
    <citation type="submission" date="2025-08" db="UniProtKB">
        <authorList>
            <consortium name="RefSeq"/>
        </authorList>
    </citation>
    <scope>IDENTIFICATION</scope>
</reference>
<dbReference type="KEGG" id="nta:107775234"/>
<evidence type="ECO:0000313" key="1">
    <source>
        <dbReference type="RefSeq" id="XP_016450436.1"/>
    </source>
</evidence>
<dbReference type="RefSeq" id="XP_016450436.1">
    <property type="nucleotide sequence ID" value="XM_016594950.1"/>
</dbReference>